<feature type="domain" description="FH2" evidence="2">
    <location>
        <begin position="1"/>
        <end position="374"/>
    </location>
</feature>
<dbReference type="SUPFAM" id="SSF101447">
    <property type="entry name" value="Formin homology 2 domain (FH2 domain)"/>
    <property type="match status" value="1"/>
</dbReference>
<reference evidence="3 4" key="1">
    <citation type="submission" date="2024-07" db="EMBL/GenBank/DDBJ databases">
        <title>Chromosome-level genome assembly of the water stick insect Ranatra chinensis (Heteroptera: Nepidae).</title>
        <authorList>
            <person name="Liu X."/>
        </authorList>
    </citation>
    <scope>NUCLEOTIDE SEQUENCE [LARGE SCALE GENOMIC DNA]</scope>
    <source>
        <strain evidence="3">Cailab_2021Rc</strain>
        <tissue evidence="3">Muscle</tissue>
    </source>
</reference>
<dbReference type="SMART" id="SM00498">
    <property type="entry name" value="FH2"/>
    <property type="match status" value="1"/>
</dbReference>
<evidence type="ECO:0000259" key="2">
    <source>
        <dbReference type="PROSITE" id="PS51444"/>
    </source>
</evidence>
<dbReference type="AlphaFoldDB" id="A0ABD0Y206"/>
<keyword evidence="1" id="KW-0175">Coiled coil</keyword>
<comment type="caution">
    <text evidence="3">The sequence shown here is derived from an EMBL/GenBank/DDBJ whole genome shotgun (WGS) entry which is preliminary data.</text>
</comment>
<evidence type="ECO:0000256" key="1">
    <source>
        <dbReference type="SAM" id="Coils"/>
    </source>
</evidence>
<dbReference type="PANTHER" id="PTHR46345:SF8">
    <property type="entry name" value="FORMIN 3, ISOFORM B"/>
    <property type="match status" value="1"/>
</dbReference>
<dbReference type="Proteomes" id="UP001558652">
    <property type="component" value="Unassembled WGS sequence"/>
</dbReference>
<gene>
    <name evidence="3" type="ORF">AAG570_004724</name>
</gene>
<dbReference type="Pfam" id="PF02181">
    <property type="entry name" value="FH2"/>
    <property type="match status" value="1"/>
</dbReference>
<proteinExistence type="predicted"/>
<evidence type="ECO:0000313" key="4">
    <source>
        <dbReference type="Proteomes" id="UP001558652"/>
    </source>
</evidence>
<name>A0ABD0Y206_9HEMI</name>
<dbReference type="InterPro" id="IPR015425">
    <property type="entry name" value="FH2_Formin"/>
</dbReference>
<evidence type="ECO:0000313" key="3">
    <source>
        <dbReference type="EMBL" id="KAL1117398.1"/>
    </source>
</evidence>
<keyword evidence="4" id="KW-1185">Reference proteome</keyword>
<accession>A0ABD0Y206</accession>
<dbReference type="PANTHER" id="PTHR46345">
    <property type="entry name" value="INVERTED FORMIN-2"/>
    <property type="match status" value="1"/>
</dbReference>
<organism evidence="3 4">
    <name type="scientific">Ranatra chinensis</name>
    <dbReference type="NCBI Taxonomy" id="642074"/>
    <lineage>
        <taxon>Eukaryota</taxon>
        <taxon>Metazoa</taxon>
        <taxon>Ecdysozoa</taxon>
        <taxon>Arthropoda</taxon>
        <taxon>Hexapoda</taxon>
        <taxon>Insecta</taxon>
        <taxon>Pterygota</taxon>
        <taxon>Neoptera</taxon>
        <taxon>Paraneoptera</taxon>
        <taxon>Hemiptera</taxon>
        <taxon>Heteroptera</taxon>
        <taxon>Panheteroptera</taxon>
        <taxon>Nepomorpha</taxon>
        <taxon>Nepidae</taxon>
        <taxon>Ranatrinae</taxon>
        <taxon>Ranatra</taxon>
    </lineage>
</organism>
<sequence>MKTINWSKISGQGIKGTMWGRVKCPEVGDACYSQLEELFCQPARPKSEPMPSLGRQQAKVHLLDSKRSLAVNILLKQFKGGPQHVLEALAAGKGLPAETLRALNRLLPDKKELTMISCHPCERDQLGLAEKFYLDISHIPEYAFRIQAMLQKEEVPAIVSELEPQLLDIIKSADNLMENYSLSEFLGLVLQLGNYLNSGSYAGDAAGFKLNTLPKLLETRANKPRLTFLHYVVDVATRHNKKVLEFTTSAQELRRTARVPLSAVEEDIASLSAGVKRLAKEMENVSEEIRHQFADFMRDALDKVANLDKLLSKVKETGKKLAVHFCEDPETFQLEECFNIFADFFDKTQKASLENEQRKRQEEHMARMEVERAKAKIVKRQKKTELPEEEECLVDMLMKEIRGGTFKLRRGLPIGQS</sequence>
<feature type="coiled-coil region" evidence="1">
    <location>
        <begin position="261"/>
        <end position="317"/>
    </location>
</feature>
<dbReference type="EMBL" id="JBFDAA010000016">
    <property type="protein sequence ID" value="KAL1117398.1"/>
    <property type="molecule type" value="Genomic_DNA"/>
</dbReference>
<dbReference type="InterPro" id="IPR042201">
    <property type="entry name" value="FH2_Formin_sf"/>
</dbReference>
<dbReference type="PROSITE" id="PS51444">
    <property type="entry name" value="FH2"/>
    <property type="match status" value="1"/>
</dbReference>
<dbReference type="Gene3D" id="1.20.58.2220">
    <property type="entry name" value="Formin, FH2 domain"/>
    <property type="match status" value="1"/>
</dbReference>
<protein>
    <recommendedName>
        <fullName evidence="2">FH2 domain-containing protein</fullName>
    </recommendedName>
</protein>